<sequence length="279" mass="29995">MMRRPELVADCCRGLADGAPGIPITIKCRIGVTSDRSKAAEVDDEAVYAELHKFVETVSSQGGVSFFAVHARRAVLGGLSPDQNRKVPPLRYGLVNRLADDFPALRFSLNGGLTTLDSVEDLLGDETHQLAGVMVGRAAISTPWAWATVDRRLYGASTNAAPNRRWLLEEYGAFADCQESKIPQKVRRILLAPVFNLFAGEPYGKKFRAKLDAYASDVSRPISDIVLASAQETLLPETLDAPPGALWDHHARCYHLLADPSAGTDGPAVDLAAGLAGSS</sequence>
<keyword evidence="1" id="KW-0820">tRNA-binding</keyword>
<dbReference type="EMBL" id="HBHX01007532">
    <property type="protein sequence ID" value="CAE0103514.1"/>
    <property type="molecule type" value="Transcribed_RNA"/>
</dbReference>
<dbReference type="EMBL" id="HBHX01007531">
    <property type="protein sequence ID" value="CAE0103513.1"/>
    <property type="molecule type" value="Transcribed_RNA"/>
</dbReference>
<feature type="domain" description="DUS-like FMN-binding" evidence="4">
    <location>
        <begin position="1"/>
        <end position="215"/>
    </location>
</feature>
<dbReference type="PANTHER" id="PTHR42907">
    <property type="entry name" value="FMN-LINKED OXIDOREDUCTASES SUPERFAMILY PROTEIN"/>
    <property type="match status" value="1"/>
</dbReference>
<accession>A0A6T9BDJ9</accession>
<reference evidence="6" key="1">
    <citation type="submission" date="2021-01" db="EMBL/GenBank/DDBJ databases">
        <authorList>
            <person name="Corre E."/>
            <person name="Pelletier E."/>
            <person name="Niang G."/>
            <person name="Scheremetjew M."/>
            <person name="Finn R."/>
            <person name="Kale V."/>
            <person name="Holt S."/>
            <person name="Cochrane G."/>
            <person name="Meng A."/>
            <person name="Brown T."/>
            <person name="Cohen L."/>
        </authorList>
    </citation>
    <scope>NUCLEOTIDE SEQUENCE</scope>
    <source>
        <strain evidence="6">CCMP281</strain>
    </source>
</reference>
<name>A0A6T9BDJ9_9EUKA</name>
<dbReference type="GO" id="GO:0017150">
    <property type="term" value="F:tRNA dihydrouridine synthase activity"/>
    <property type="evidence" value="ECO:0007669"/>
    <property type="project" value="InterPro"/>
</dbReference>
<dbReference type="InterPro" id="IPR004653">
    <property type="entry name" value="DusA"/>
</dbReference>
<dbReference type="SUPFAM" id="SSF51395">
    <property type="entry name" value="FMN-linked oxidoreductases"/>
    <property type="match status" value="1"/>
</dbReference>
<dbReference type="InterPro" id="IPR013785">
    <property type="entry name" value="Aldolase_TIM"/>
</dbReference>
<evidence type="ECO:0000259" key="4">
    <source>
        <dbReference type="Pfam" id="PF01207"/>
    </source>
</evidence>
<protein>
    <recommendedName>
        <fullName evidence="4">DUS-like FMN-binding domain-containing protein</fullName>
    </recommendedName>
</protein>
<dbReference type="InterPro" id="IPR035587">
    <property type="entry name" value="DUS-like_FMN-bd"/>
</dbReference>
<evidence type="ECO:0000313" key="6">
    <source>
        <dbReference type="EMBL" id="CAE0103514.1"/>
    </source>
</evidence>
<dbReference type="Gene3D" id="3.20.20.70">
    <property type="entry name" value="Aldolase class I"/>
    <property type="match status" value="1"/>
</dbReference>
<dbReference type="PANTHER" id="PTHR42907:SF1">
    <property type="entry name" value="FMN-LINKED OXIDOREDUCTASES SUPERFAMILY PROTEIN"/>
    <property type="match status" value="1"/>
</dbReference>
<evidence type="ECO:0000256" key="1">
    <source>
        <dbReference type="ARBA" id="ARBA00022555"/>
    </source>
</evidence>
<evidence type="ECO:0000313" key="5">
    <source>
        <dbReference type="EMBL" id="CAE0103513.1"/>
    </source>
</evidence>
<proteinExistence type="predicted"/>
<evidence type="ECO:0000256" key="2">
    <source>
        <dbReference type="ARBA" id="ARBA00022857"/>
    </source>
</evidence>
<keyword evidence="2" id="KW-0521">NADP</keyword>
<evidence type="ECO:0000256" key="3">
    <source>
        <dbReference type="ARBA" id="ARBA00022884"/>
    </source>
</evidence>
<gene>
    <name evidence="5" type="ORF">HERI1096_LOCUS4171</name>
    <name evidence="6" type="ORF">HERI1096_LOCUS4172</name>
</gene>
<keyword evidence="3" id="KW-0694">RNA-binding</keyword>
<dbReference type="GO" id="GO:0000049">
    <property type="term" value="F:tRNA binding"/>
    <property type="evidence" value="ECO:0007669"/>
    <property type="project" value="UniProtKB-KW"/>
</dbReference>
<organism evidence="6">
    <name type="scientific">Haptolina ericina</name>
    <dbReference type="NCBI Taxonomy" id="156174"/>
    <lineage>
        <taxon>Eukaryota</taxon>
        <taxon>Haptista</taxon>
        <taxon>Haptophyta</taxon>
        <taxon>Prymnesiophyceae</taxon>
        <taxon>Prymnesiales</taxon>
        <taxon>Prymnesiaceae</taxon>
        <taxon>Haptolina</taxon>
    </lineage>
</organism>
<dbReference type="AlphaFoldDB" id="A0A6T9BDJ9"/>
<dbReference type="Pfam" id="PF01207">
    <property type="entry name" value="Dus"/>
    <property type="match status" value="1"/>
</dbReference>